<evidence type="ECO:0000313" key="4">
    <source>
        <dbReference type="Proteomes" id="UP001648503"/>
    </source>
</evidence>
<keyword evidence="4" id="KW-1185">Reference proteome</keyword>
<organism evidence="3 4">
    <name type="scientific">Batrachochytrium salamandrivorans</name>
    <dbReference type="NCBI Taxonomy" id="1357716"/>
    <lineage>
        <taxon>Eukaryota</taxon>
        <taxon>Fungi</taxon>
        <taxon>Fungi incertae sedis</taxon>
        <taxon>Chytridiomycota</taxon>
        <taxon>Chytridiomycota incertae sedis</taxon>
        <taxon>Chytridiomycetes</taxon>
        <taxon>Rhizophydiales</taxon>
        <taxon>Rhizophydiales incertae sedis</taxon>
        <taxon>Batrachochytrium</taxon>
    </lineage>
</organism>
<feature type="domain" description="F-box" evidence="2">
    <location>
        <begin position="4"/>
        <end position="44"/>
    </location>
</feature>
<feature type="region of interest" description="Disordered" evidence="1">
    <location>
        <begin position="182"/>
        <end position="215"/>
    </location>
</feature>
<comment type="caution">
    <text evidence="3">The sequence shown here is derived from an EMBL/GenBank/DDBJ whole genome shotgun (WGS) entry which is preliminary data.</text>
</comment>
<name>A0ABQ8EYK2_9FUNG</name>
<reference evidence="3 4" key="1">
    <citation type="submission" date="2021-02" db="EMBL/GenBank/DDBJ databases">
        <title>Variation within the Batrachochytrium salamandrivorans European outbreak.</title>
        <authorList>
            <person name="Kelly M."/>
            <person name="Pasmans F."/>
            <person name="Shea T.P."/>
            <person name="Munoz J.F."/>
            <person name="Carranza S."/>
            <person name="Cuomo C.A."/>
            <person name="Martel A."/>
        </authorList>
    </citation>
    <scope>NUCLEOTIDE SEQUENCE [LARGE SCALE GENOMIC DNA]</scope>
    <source>
        <strain evidence="3 4">AMFP18/2</strain>
    </source>
</reference>
<sequence>MHDLCQELLCHALSYLPTHSRLPLAIVSKSWAAAIADSRSIVLMGTPAAASAGLPKILCRFTRLQELSLRLVDNTDEMMHALVNMGSSYTGSSSLRHISSETSSIMLGLSRSPQLRSLVLKEGFAMPIPHVLSMRDNGLELLFVQLARTLHCLDIDCPLLWAVYRFSELSLCDKHPILTQIEEPSDDENDDATVSSEDLDAISDNDPENGTSISDLNLSQKNCNSTCLQKTALQSLSIRSLHSASFADFINGWMGRQKLESLKSLHLRGDEASLFARHLRTISSSASNLQSLMLSNCRIRTGDIAKFARTLPETIEELCISSCDIQVGAVISSKKNMAEEIVLCITNTLGNLHTLSISHCKLIYDESFLSHTSHAFINSGHFSTPSSMKGVPLKLKTLQLLGFGRQMPDIRFILKFPLETLQLDDISPSIMESMLPVSMDNMDRKRNDSTHFHHGVGANITWADICHCLPHLVHLDMRFTRASSTPQEETRNEASNEGHAESKLPPSSDRSVETRQVNILSKLRSLKLYAPSSISAVYEILRLHTSLEIIKFSYIPCTLPREALIHHINLPHLKSMSLHSHGSGAQATLQQLALSVSENSHNLTLIDLNATRSVYHVTEADPISSIHNNGRMSVRGYKQTPHITVAPPRTEISSTVLESLISSSESLKSLLLSGFTLSAAAIAWMTASPTRYSHTLPWHRTLETLSFAMAYGGIVLIPALLKSLPCLVQFELCIESIPTLIGNHCHDSDSMVKSSPRIASQLGMPSFGSSDTLVTSDVSSGSYGGSLYAEVHPEDRGAPLDSLDTQHTVNGQESGTSVDSESESDVSEIGVQDRSFAGHVGSSDEWREGLCRALSDELRLAAWWLKDCKVWTPSIKKQHARITFLRRILAVRRLLPDDDDSTQDGDNATQDGDNDTQDGDNDTQNGDNDTQNMTHDAEPTDY</sequence>
<evidence type="ECO:0000313" key="3">
    <source>
        <dbReference type="EMBL" id="KAH6587461.1"/>
    </source>
</evidence>
<feature type="compositionally biased region" description="Acidic residues" evidence="1">
    <location>
        <begin position="912"/>
        <end position="921"/>
    </location>
</feature>
<dbReference type="InterPro" id="IPR032675">
    <property type="entry name" value="LRR_dom_sf"/>
</dbReference>
<dbReference type="SUPFAM" id="SSF81383">
    <property type="entry name" value="F-box domain"/>
    <property type="match status" value="1"/>
</dbReference>
<feature type="region of interest" description="Disordered" evidence="1">
    <location>
        <begin position="483"/>
        <end position="513"/>
    </location>
</feature>
<dbReference type="EMBL" id="JAFCIX010000558">
    <property type="protein sequence ID" value="KAH6587461.1"/>
    <property type="molecule type" value="Genomic_DNA"/>
</dbReference>
<dbReference type="InterPro" id="IPR001810">
    <property type="entry name" value="F-box_dom"/>
</dbReference>
<dbReference type="SUPFAM" id="SSF52047">
    <property type="entry name" value="RNI-like"/>
    <property type="match status" value="1"/>
</dbReference>
<feature type="compositionally biased region" description="Acidic residues" evidence="1">
    <location>
        <begin position="183"/>
        <end position="207"/>
    </location>
</feature>
<proteinExistence type="predicted"/>
<dbReference type="Pfam" id="PF00646">
    <property type="entry name" value="F-box"/>
    <property type="match status" value="1"/>
</dbReference>
<feature type="region of interest" description="Disordered" evidence="1">
    <location>
        <begin position="897"/>
        <end position="942"/>
    </location>
</feature>
<dbReference type="InterPro" id="IPR036047">
    <property type="entry name" value="F-box-like_dom_sf"/>
</dbReference>
<dbReference type="SMART" id="SM00256">
    <property type="entry name" value="FBOX"/>
    <property type="match status" value="1"/>
</dbReference>
<feature type="compositionally biased region" description="Basic and acidic residues" evidence="1">
    <location>
        <begin position="488"/>
        <end position="502"/>
    </location>
</feature>
<protein>
    <recommendedName>
        <fullName evidence="2">F-box domain-containing protein</fullName>
    </recommendedName>
</protein>
<gene>
    <name evidence="3" type="ORF">BASA50_011348</name>
</gene>
<evidence type="ECO:0000256" key="1">
    <source>
        <dbReference type="SAM" id="MobiDB-lite"/>
    </source>
</evidence>
<accession>A0ABQ8EYK2</accession>
<dbReference type="Proteomes" id="UP001648503">
    <property type="component" value="Unassembled WGS sequence"/>
</dbReference>
<evidence type="ECO:0000259" key="2">
    <source>
        <dbReference type="SMART" id="SM00256"/>
    </source>
</evidence>
<feature type="compositionally biased region" description="Low complexity" evidence="1">
    <location>
        <begin position="922"/>
        <end position="932"/>
    </location>
</feature>
<dbReference type="Gene3D" id="3.80.10.10">
    <property type="entry name" value="Ribonuclease Inhibitor"/>
    <property type="match status" value="1"/>
</dbReference>
<feature type="region of interest" description="Disordered" evidence="1">
    <location>
        <begin position="798"/>
        <end position="832"/>
    </location>
</feature>
<feature type="compositionally biased region" description="Polar residues" evidence="1">
    <location>
        <begin position="803"/>
        <end position="816"/>
    </location>
</feature>